<dbReference type="Proteomes" id="UP000230779">
    <property type="component" value="Unassembled WGS sequence"/>
</dbReference>
<evidence type="ECO:0000256" key="1">
    <source>
        <dbReference type="ARBA" id="ARBA00007637"/>
    </source>
</evidence>
<evidence type="ECO:0000313" key="3">
    <source>
        <dbReference type="EMBL" id="PIY97312.1"/>
    </source>
</evidence>
<dbReference type="SUPFAM" id="SSF51735">
    <property type="entry name" value="NAD(P)-binding Rossmann-fold domains"/>
    <property type="match status" value="1"/>
</dbReference>
<sequence>MKNGKELKRLFSNKKALVIGGLGFIGSNIAHALVGLGARVTIFSHSKKKIHNLKGIEKKVKIIIGNITNFSSVGRIMKGKDYIFNCAAQVSYLDSIRNPVLDLETNCHGQLNILEAVRKNCPKAKILFTSSRLVYGKVTTPIVSENHPTNPVSIYAAHKLVAEKYHVLYHKIHGLNTVIARIPNPYGPRQQINNMKSGAIVGWIMKELMDGEQVKIFGSGKQKRNYLFIDDLVNILLLLITDKNANRGEIFNVGTTETNTFNEMVKKVFKAVRRGSYAHIPWPKDFEKNETGDYVPDLKKVRSFTGYRVYTPLAEGVKKMIEFYKNNKKYYW</sequence>
<organism evidence="3 4">
    <name type="scientific">Candidatus Kerfeldbacteria bacterium CG_4_10_14_0_8_um_filter_42_10</name>
    <dbReference type="NCBI Taxonomy" id="2014248"/>
    <lineage>
        <taxon>Bacteria</taxon>
        <taxon>Candidatus Kerfeldiibacteriota</taxon>
    </lineage>
</organism>
<accession>A0A2M7RL49</accession>
<reference evidence="3 4" key="1">
    <citation type="submission" date="2017-09" db="EMBL/GenBank/DDBJ databases">
        <title>Depth-based differentiation of microbial function through sediment-hosted aquifers and enrichment of novel symbionts in the deep terrestrial subsurface.</title>
        <authorList>
            <person name="Probst A.J."/>
            <person name="Ladd B."/>
            <person name="Jarett J.K."/>
            <person name="Geller-Mcgrath D.E."/>
            <person name="Sieber C.M."/>
            <person name="Emerson J.B."/>
            <person name="Anantharaman K."/>
            <person name="Thomas B.C."/>
            <person name="Malmstrom R."/>
            <person name="Stieglmeier M."/>
            <person name="Klingl A."/>
            <person name="Woyke T."/>
            <person name="Ryan C.M."/>
            <person name="Banfield J.F."/>
        </authorList>
    </citation>
    <scope>NUCLEOTIDE SEQUENCE [LARGE SCALE GENOMIC DNA]</scope>
    <source>
        <strain evidence="3">CG_4_10_14_0_8_um_filter_42_10</strain>
    </source>
</reference>
<dbReference type="EMBL" id="PFMD01000002">
    <property type="protein sequence ID" value="PIY97312.1"/>
    <property type="molecule type" value="Genomic_DNA"/>
</dbReference>
<dbReference type="PANTHER" id="PTHR43000">
    <property type="entry name" value="DTDP-D-GLUCOSE 4,6-DEHYDRATASE-RELATED"/>
    <property type="match status" value="1"/>
</dbReference>
<evidence type="ECO:0000313" key="4">
    <source>
        <dbReference type="Proteomes" id="UP000230779"/>
    </source>
</evidence>
<dbReference type="Pfam" id="PF01370">
    <property type="entry name" value="Epimerase"/>
    <property type="match status" value="1"/>
</dbReference>
<comment type="similarity">
    <text evidence="1">Belongs to the NAD(P)-dependent epimerase/dehydratase family.</text>
</comment>
<dbReference type="Gene3D" id="3.40.50.720">
    <property type="entry name" value="NAD(P)-binding Rossmann-like Domain"/>
    <property type="match status" value="1"/>
</dbReference>
<name>A0A2M7RL49_9BACT</name>
<dbReference type="AlphaFoldDB" id="A0A2M7RL49"/>
<dbReference type="InterPro" id="IPR001509">
    <property type="entry name" value="Epimerase_deHydtase"/>
</dbReference>
<dbReference type="InterPro" id="IPR036291">
    <property type="entry name" value="NAD(P)-bd_dom_sf"/>
</dbReference>
<proteinExistence type="inferred from homology"/>
<comment type="caution">
    <text evidence="3">The sequence shown here is derived from an EMBL/GenBank/DDBJ whole genome shotgun (WGS) entry which is preliminary data.</text>
</comment>
<evidence type="ECO:0000259" key="2">
    <source>
        <dbReference type="Pfam" id="PF01370"/>
    </source>
</evidence>
<gene>
    <name evidence="3" type="ORF">COY66_00240</name>
</gene>
<feature type="domain" description="NAD-dependent epimerase/dehydratase" evidence="2">
    <location>
        <begin position="16"/>
        <end position="254"/>
    </location>
</feature>
<protein>
    <recommendedName>
        <fullName evidence="2">NAD-dependent epimerase/dehydratase domain-containing protein</fullName>
    </recommendedName>
</protein>